<dbReference type="InterPro" id="IPR007110">
    <property type="entry name" value="Ig-like_dom"/>
</dbReference>
<dbReference type="InterPro" id="IPR050964">
    <property type="entry name" value="Striated_Muscle_Regulatory"/>
</dbReference>
<keyword evidence="1" id="KW-0677">Repeat</keyword>
<evidence type="ECO:0000256" key="3">
    <source>
        <dbReference type="SAM" id="Phobius"/>
    </source>
</evidence>
<feature type="domain" description="Ig-like" evidence="5">
    <location>
        <begin position="118"/>
        <end position="208"/>
    </location>
</feature>
<dbReference type="EMBL" id="GGNE01000131">
    <property type="protein sequence ID" value="MIC88672.1"/>
    <property type="molecule type" value="Transcribed_RNA"/>
</dbReference>
<keyword evidence="3" id="KW-0812">Transmembrane</keyword>
<evidence type="ECO:0000259" key="5">
    <source>
        <dbReference type="PROSITE" id="PS50835"/>
    </source>
</evidence>
<organism evidence="6">
    <name type="scientific">Scolopendra viridis</name>
    <name type="common">Giant centipede</name>
    <dbReference type="NCBI Taxonomy" id="118503"/>
    <lineage>
        <taxon>Eukaryota</taxon>
        <taxon>Metazoa</taxon>
        <taxon>Ecdysozoa</taxon>
        <taxon>Arthropoda</taxon>
        <taxon>Myriapoda</taxon>
        <taxon>Chilopoda</taxon>
        <taxon>Pleurostigmophora</taxon>
        <taxon>Scolopendromorpha</taxon>
        <taxon>Scolopendridae</taxon>
        <taxon>Scolopendra</taxon>
    </lineage>
</organism>
<feature type="region of interest" description="Disordered" evidence="2">
    <location>
        <begin position="242"/>
        <end position="271"/>
    </location>
</feature>
<protein>
    <submittedName>
        <fullName evidence="6">Neuroplastin</fullName>
    </submittedName>
</protein>
<reference evidence="6" key="1">
    <citation type="journal article" date="2018" name="Toxicon">
        <title>Venom-gland transcriptomics and venom proteomics of the giant Florida blue centipede, Scolopendra viridis.</title>
        <authorList>
            <person name="Ward M.J."/>
            <person name="Rokyta D.R."/>
        </authorList>
    </citation>
    <scope>NUCLEOTIDE SEQUENCE</scope>
    <source>
        <tissue evidence="6">Venom gland</tissue>
    </source>
</reference>
<keyword evidence="4" id="KW-0732">Signal</keyword>
<dbReference type="Gene3D" id="2.60.40.10">
    <property type="entry name" value="Immunoglobulins"/>
    <property type="match status" value="2"/>
</dbReference>
<dbReference type="Pfam" id="PF07679">
    <property type="entry name" value="I-set"/>
    <property type="match status" value="1"/>
</dbReference>
<feature type="transmembrane region" description="Helical" evidence="3">
    <location>
        <begin position="215"/>
        <end position="236"/>
    </location>
</feature>
<dbReference type="InterPro" id="IPR036179">
    <property type="entry name" value="Ig-like_dom_sf"/>
</dbReference>
<evidence type="ECO:0000256" key="2">
    <source>
        <dbReference type="SAM" id="MobiDB-lite"/>
    </source>
</evidence>
<name>A0A4D5R933_SCOVI</name>
<dbReference type="PROSITE" id="PS50835">
    <property type="entry name" value="IG_LIKE"/>
    <property type="match status" value="2"/>
</dbReference>
<dbReference type="PANTHER" id="PTHR13817">
    <property type="entry name" value="TITIN"/>
    <property type="match status" value="1"/>
</dbReference>
<dbReference type="Pfam" id="PF00047">
    <property type="entry name" value="ig"/>
    <property type="match status" value="1"/>
</dbReference>
<dbReference type="GO" id="GO:0045214">
    <property type="term" value="P:sarcomere organization"/>
    <property type="evidence" value="ECO:0007669"/>
    <property type="project" value="TreeGrafter"/>
</dbReference>
<sequence length="271" mass="30179">MGDSVYKSLPKLAIVLLIFSGVFDLGIGDSDGPTIKTMEVGKLFTLDCNLTTVPENSSASVLWFKDGEQINGSSSHITIGNNILEIRKPVDDDWGNYTCQTNVTDSAFNHTYIVYTKPRIEPQFQKSVSHIQGESLTLSCVVFGKPDPDIVWFKDDIPIGSNDSRIKIERTEKGSDLKITSLEEDDRAEYTCSISNAVGSDNSTILVRVKDKLAALWPFLGIVAEVGVLCTIIFIYEKRRAKQEFEESDTDQSPDTKNVADNKEKDVRQRK</sequence>
<evidence type="ECO:0000256" key="1">
    <source>
        <dbReference type="ARBA" id="ARBA00022737"/>
    </source>
</evidence>
<feature type="domain" description="Ig-like" evidence="5">
    <location>
        <begin position="10"/>
        <end position="109"/>
    </location>
</feature>
<feature type="signal peptide" evidence="4">
    <location>
        <begin position="1"/>
        <end position="28"/>
    </location>
</feature>
<evidence type="ECO:0000313" key="6">
    <source>
        <dbReference type="EMBL" id="MIC88672.1"/>
    </source>
</evidence>
<feature type="compositionally biased region" description="Basic and acidic residues" evidence="2">
    <location>
        <begin position="258"/>
        <end position="271"/>
    </location>
</feature>
<dbReference type="InterPro" id="IPR013098">
    <property type="entry name" value="Ig_I-set"/>
</dbReference>
<proteinExistence type="predicted"/>
<keyword evidence="3" id="KW-0472">Membrane</keyword>
<keyword evidence="3" id="KW-1133">Transmembrane helix</keyword>
<dbReference type="SUPFAM" id="SSF48726">
    <property type="entry name" value="Immunoglobulin"/>
    <property type="match status" value="2"/>
</dbReference>
<feature type="chain" id="PRO_5020032973" evidence="4">
    <location>
        <begin position="29"/>
        <end position="271"/>
    </location>
</feature>
<accession>A0A4D5R933</accession>
<dbReference type="AlphaFoldDB" id="A0A4D5R933"/>
<dbReference type="InterPro" id="IPR013783">
    <property type="entry name" value="Ig-like_fold"/>
</dbReference>
<dbReference type="InterPro" id="IPR013151">
    <property type="entry name" value="Immunoglobulin_dom"/>
</dbReference>
<dbReference type="InterPro" id="IPR003599">
    <property type="entry name" value="Ig_sub"/>
</dbReference>
<dbReference type="SMART" id="SM00409">
    <property type="entry name" value="IG"/>
    <property type="match status" value="2"/>
</dbReference>
<dbReference type="InterPro" id="IPR003598">
    <property type="entry name" value="Ig_sub2"/>
</dbReference>
<dbReference type="GO" id="GO:0031430">
    <property type="term" value="C:M band"/>
    <property type="evidence" value="ECO:0007669"/>
    <property type="project" value="TreeGrafter"/>
</dbReference>
<dbReference type="FunFam" id="2.60.40.10:FF:000503">
    <property type="entry name" value="Hemicentin 1"/>
    <property type="match status" value="1"/>
</dbReference>
<evidence type="ECO:0000256" key="4">
    <source>
        <dbReference type="SAM" id="SignalP"/>
    </source>
</evidence>
<dbReference type="PANTHER" id="PTHR13817:SF151">
    <property type="entry name" value="TITIN"/>
    <property type="match status" value="1"/>
</dbReference>
<dbReference type="CDD" id="cd00096">
    <property type="entry name" value="Ig"/>
    <property type="match status" value="1"/>
</dbReference>
<dbReference type="SMART" id="SM00408">
    <property type="entry name" value="IGc2"/>
    <property type="match status" value="2"/>
</dbReference>